<dbReference type="InterPro" id="IPR028051">
    <property type="entry name" value="CheX-like_dom"/>
</dbReference>
<evidence type="ECO:0000259" key="2">
    <source>
        <dbReference type="Pfam" id="PF13690"/>
    </source>
</evidence>
<proteinExistence type="predicted"/>
<dbReference type="Proteomes" id="UP000234857">
    <property type="component" value="Unassembled WGS sequence"/>
</dbReference>
<organism evidence="3 4">
    <name type="scientific">Muiribacterium halophilum</name>
    <dbReference type="NCBI Taxonomy" id="2053465"/>
    <lineage>
        <taxon>Bacteria</taxon>
        <taxon>Candidatus Muiribacteriota</taxon>
        <taxon>Candidatus Muiribacteriia</taxon>
        <taxon>Candidatus Muiribacteriales</taxon>
        <taxon>Candidatus Muiribacteriaceae</taxon>
        <taxon>Candidatus Muiribacterium</taxon>
    </lineage>
</organism>
<evidence type="ECO:0000313" key="3">
    <source>
        <dbReference type="EMBL" id="PLX16683.1"/>
    </source>
</evidence>
<dbReference type="Gene3D" id="3.40.1550.10">
    <property type="entry name" value="CheC-like"/>
    <property type="match status" value="1"/>
</dbReference>
<dbReference type="InterPro" id="IPR038756">
    <property type="entry name" value="CheX-like"/>
</dbReference>
<dbReference type="AlphaFoldDB" id="A0A2N5ZDD9"/>
<dbReference type="GO" id="GO:0006935">
    <property type="term" value="P:chemotaxis"/>
    <property type="evidence" value="ECO:0007669"/>
    <property type="project" value="UniProtKB-KW"/>
</dbReference>
<dbReference type="InterPro" id="IPR028976">
    <property type="entry name" value="CheC-like_sf"/>
</dbReference>
<evidence type="ECO:0000256" key="1">
    <source>
        <dbReference type="ARBA" id="ARBA00022500"/>
    </source>
</evidence>
<dbReference type="Pfam" id="PF13690">
    <property type="entry name" value="CheX"/>
    <property type="match status" value="1"/>
</dbReference>
<sequence>MEIKEKIDQVFTEVFENVGFIFADRVEAKDIEETDKEDFIIAYITLKGEVAGDVIVMMELSIASEFTANMMGLDFDEVPEEEFINDATKELSNILCGNIASKVFGKEKDFDISIPIVNQVSKKEMHELIEDNTSIFYSVDERPLIINYKFK</sequence>
<protein>
    <recommendedName>
        <fullName evidence="2">Chemotaxis phosphatase CheX-like domain-containing protein</fullName>
    </recommendedName>
</protein>
<gene>
    <name evidence="3" type="ORF">C0601_09400</name>
</gene>
<accession>A0A2N5ZDD9</accession>
<comment type="caution">
    <text evidence="3">The sequence shown here is derived from an EMBL/GenBank/DDBJ whole genome shotgun (WGS) entry which is preliminary data.</text>
</comment>
<feature type="domain" description="Chemotaxis phosphatase CheX-like" evidence="2">
    <location>
        <begin position="40"/>
        <end position="124"/>
    </location>
</feature>
<dbReference type="EMBL" id="PKTG01000107">
    <property type="protein sequence ID" value="PLX16683.1"/>
    <property type="molecule type" value="Genomic_DNA"/>
</dbReference>
<dbReference type="PANTHER" id="PTHR39452">
    <property type="entry name" value="CHEY-P PHOSPHATASE CHEX"/>
    <property type="match status" value="1"/>
</dbReference>
<keyword evidence="1" id="KW-0145">Chemotaxis</keyword>
<name>A0A2N5ZDD9_MUIH1</name>
<dbReference type="PANTHER" id="PTHR39452:SF1">
    <property type="entry name" value="CHEY-P PHOSPHATASE CHEX"/>
    <property type="match status" value="1"/>
</dbReference>
<evidence type="ECO:0000313" key="4">
    <source>
        <dbReference type="Proteomes" id="UP000234857"/>
    </source>
</evidence>
<reference evidence="3 4" key="1">
    <citation type="submission" date="2017-11" db="EMBL/GenBank/DDBJ databases">
        <title>Genome-resolved metagenomics identifies genetic mobility, metabolic interactions, and unexpected diversity in perchlorate-reducing communities.</title>
        <authorList>
            <person name="Barnum T.P."/>
            <person name="Figueroa I.A."/>
            <person name="Carlstrom C.I."/>
            <person name="Lucas L.N."/>
            <person name="Engelbrektson A.L."/>
            <person name="Coates J.D."/>
        </authorList>
    </citation>
    <scope>NUCLEOTIDE SEQUENCE [LARGE SCALE GENOMIC DNA]</scope>
    <source>
        <strain evidence="3">BM706</strain>
    </source>
</reference>
<dbReference type="SUPFAM" id="SSF103039">
    <property type="entry name" value="CheC-like"/>
    <property type="match status" value="1"/>
</dbReference>